<feature type="non-terminal residue" evidence="2">
    <location>
        <position position="455"/>
    </location>
</feature>
<dbReference type="InterPro" id="IPR001611">
    <property type="entry name" value="Leu-rich_rpt"/>
</dbReference>
<dbReference type="OrthoDB" id="348976at2759"/>
<dbReference type="PANTHER" id="PTHR34123">
    <property type="entry name" value="OS04G0578200 PROTEIN"/>
    <property type="match status" value="1"/>
</dbReference>
<protein>
    <submittedName>
        <fullName evidence="2">Uncharacterized protein</fullName>
    </submittedName>
</protein>
<dbReference type="InterPro" id="IPR032710">
    <property type="entry name" value="NTF2-like_dom_sf"/>
</dbReference>
<evidence type="ECO:0000256" key="1">
    <source>
        <dbReference type="SAM" id="MobiDB-lite"/>
    </source>
</evidence>
<dbReference type="EMBL" id="CAJNNV010001541">
    <property type="protein sequence ID" value="CAE8585289.1"/>
    <property type="molecule type" value="Genomic_DNA"/>
</dbReference>
<gene>
    <name evidence="2" type="ORF">PGLA1383_LOCUS4199</name>
</gene>
<dbReference type="InterPro" id="IPR032675">
    <property type="entry name" value="LRR_dom_sf"/>
</dbReference>
<evidence type="ECO:0000313" key="3">
    <source>
        <dbReference type="Proteomes" id="UP000654075"/>
    </source>
</evidence>
<name>A0A813DI72_POLGL</name>
<dbReference type="SUPFAM" id="SSF54427">
    <property type="entry name" value="NTF2-like"/>
    <property type="match status" value="1"/>
</dbReference>
<dbReference type="Pfam" id="PF13516">
    <property type="entry name" value="LRR_6"/>
    <property type="match status" value="4"/>
</dbReference>
<dbReference type="InterPro" id="IPR018790">
    <property type="entry name" value="DUF2358"/>
</dbReference>
<accession>A0A813DI72</accession>
<sequence length="455" mass="48566">MELRSTSFTGTLPVALASFGRHLPGNLQDRRSLSRPALELAPYFSSEERPSGTVSAVASLVFAAVASAAWRRSLVGREGRRQSSRQSVTRACCWGSPRARLLSLQGGLRGRGAVAVRAKRKGDREPEEASPWDQAVWSGAEVLGNLRAAVVGGSAGESKTSANSTASPARSREELSSRLRADYDTSYFLTGDMDVELYSEDCEFSDPFAGFRGRERFVQNLRNLAGGFITDYRVKLLDFDEGNSSTSDKLSVRSRSLVQLELALPWRPTLGWVWGVTHDCECRDEEEESGAVKEAVWRCVAHREAWEIDPAEGVAMVFRPGKGLPPIGDEGLVSLAAALEGLAGQGLRKLDFGSNKIANAGADRLAKALHCGSCLRLLDLRGNQIGDQGAASLAEALAVQPELEELQLGGNKVGEVGAKALAAAVAKHLGLQALHLTGNPMGNAGAAHLAEAFGE</sequence>
<evidence type="ECO:0000313" key="2">
    <source>
        <dbReference type="EMBL" id="CAE8585289.1"/>
    </source>
</evidence>
<reference evidence="2" key="1">
    <citation type="submission" date="2021-02" db="EMBL/GenBank/DDBJ databases">
        <authorList>
            <person name="Dougan E. K."/>
            <person name="Rhodes N."/>
            <person name="Thang M."/>
            <person name="Chan C."/>
        </authorList>
    </citation>
    <scope>NUCLEOTIDE SEQUENCE</scope>
</reference>
<organism evidence="2 3">
    <name type="scientific">Polarella glacialis</name>
    <name type="common">Dinoflagellate</name>
    <dbReference type="NCBI Taxonomy" id="89957"/>
    <lineage>
        <taxon>Eukaryota</taxon>
        <taxon>Sar</taxon>
        <taxon>Alveolata</taxon>
        <taxon>Dinophyceae</taxon>
        <taxon>Suessiales</taxon>
        <taxon>Suessiaceae</taxon>
        <taxon>Polarella</taxon>
    </lineage>
</organism>
<keyword evidence="3" id="KW-1185">Reference proteome</keyword>
<dbReference type="PANTHER" id="PTHR34123:SF1">
    <property type="entry name" value="OS04G0578200 PROTEIN"/>
    <property type="match status" value="1"/>
</dbReference>
<dbReference type="Pfam" id="PF10184">
    <property type="entry name" value="DUF2358"/>
    <property type="match status" value="1"/>
</dbReference>
<proteinExistence type="predicted"/>
<comment type="caution">
    <text evidence="2">The sequence shown here is derived from an EMBL/GenBank/DDBJ whole genome shotgun (WGS) entry which is preliminary data.</text>
</comment>
<dbReference type="Proteomes" id="UP000654075">
    <property type="component" value="Unassembled WGS sequence"/>
</dbReference>
<dbReference type="Gene3D" id="3.80.10.10">
    <property type="entry name" value="Ribonuclease Inhibitor"/>
    <property type="match status" value="1"/>
</dbReference>
<dbReference type="SMART" id="SM00368">
    <property type="entry name" value="LRR_RI"/>
    <property type="match status" value="4"/>
</dbReference>
<dbReference type="AlphaFoldDB" id="A0A813DI72"/>
<feature type="region of interest" description="Disordered" evidence="1">
    <location>
        <begin position="154"/>
        <end position="176"/>
    </location>
</feature>
<dbReference type="SUPFAM" id="SSF52047">
    <property type="entry name" value="RNI-like"/>
    <property type="match status" value="1"/>
</dbReference>